<evidence type="ECO:0000256" key="3">
    <source>
        <dbReference type="ARBA" id="ARBA00022989"/>
    </source>
</evidence>
<feature type="transmembrane region" description="Helical" evidence="5">
    <location>
        <begin position="80"/>
        <end position="100"/>
    </location>
</feature>
<reference evidence="7 8" key="1">
    <citation type="submission" date="2024-06" db="EMBL/GenBank/DDBJ databases">
        <title>A chromosome-level genome assembly of beet webworm, Loxostege sticticalis.</title>
        <authorList>
            <person name="Zhang Y."/>
        </authorList>
    </citation>
    <scope>NUCLEOTIDE SEQUENCE [LARGE SCALE GENOMIC DNA]</scope>
    <source>
        <strain evidence="7">AQ028</strain>
        <tissue evidence="7">Male pupae</tissue>
    </source>
</reference>
<evidence type="ECO:0000313" key="8">
    <source>
        <dbReference type="Proteomes" id="UP001549921"/>
    </source>
</evidence>
<dbReference type="Gene3D" id="1.20.1250.20">
    <property type="entry name" value="MFS general substrate transporter like domains"/>
    <property type="match status" value="1"/>
</dbReference>
<dbReference type="PANTHER" id="PTHR48021:SF68">
    <property type="entry name" value="MAJOR FACILITATOR SUPERFAMILY (MFS) PROFILE DOMAIN-CONTAINING PROTEIN"/>
    <property type="match status" value="1"/>
</dbReference>
<dbReference type="InterPro" id="IPR036259">
    <property type="entry name" value="MFS_trans_sf"/>
</dbReference>
<dbReference type="EMBL" id="JBEDNZ010000019">
    <property type="protein sequence ID" value="KAL0820674.1"/>
    <property type="molecule type" value="Genomic_DNA"/>
</dbReference>
<dbReference type="PANTHER" id="PTHR48021">
    <property type="match status" value="1"/>
</dbReference>
<dbReference type="InterPro" id="IPR005828">
    <property type="entry name" value="MFS_sugar_transport-like"/>
</dbReference>
<keyword evidence="4 5" id="KW-0472">Membrane</keyword>
<name>A0ABD0SLE9_LOXSC</name>
<dbReference type="Pfam" id="PF00083">
    <property type="entry name" value="Sugar_tr"/>
    <property type="match status" value="1"/>
</dbReference>
<feature type="transmembrane region" description="Helical" evidence="5">
    <location>
        <begin position="138"/>
        <end position="157"/>
    </location>
</feature>
<feature type="transmembrane region" description="Helical" evidence="5">
    <location>
        <begin position="53"/>
        <end position="73"/>
    </location>
</feature>
<feature type="domain" description="Major facilitator superfamily (MFS) profile" evidence="6">
    <location>
        <begin position="15"/>
        <end position="452"/>
    </location>
</feature>
<dbReference type="PROSITE" id="PS50850">
    <property type="entry name" value="MFS"/>
    <property type="match status" value="1"/>
</dbReference>
<keyword evidence="3 5" id="KW-1133">Transmembrane helix</keyword>
<evidence type="ECO:0000256" key="2">
    <source>
        <dbReference type="ARBA" id="ARBA00022692"/>
    </source>
</evidence>
<evidence type="ECO:0000256" key="4">
    <source>
        <dbReference type="ARBA" id="ARBA00023136"/>
    </source>
</evidence>
<feature type="transmembrane region" description="Helical" evidence="5">
    <location>
        <begin position="420"/>
        <end position="448"/>
    </location>
</feature>
<evidence type="ECO:0000259" key="6">
    <source>
        <dbReference type="PROSITE" id="PS50850"/>
    </source>
</evidence>
<organism evidence="7 8">
    <name type="scientific">Loxostege sticticalis</name>
    <name type="common">Beet webworm moth</name>
    <dbReference type="NCBI Taxonomy" id="481309"/>
    <lineage>
        <taxon>Eukaryota</taxon>
        <taxon>Metazoa</taxon>
        <taxon>Ecdysozoa</taxon>
        <taxon>Arthropoda</taxon>
        <taxon>Hexapoda</taxon>
        <taxon>Insecta</taxon>
        <taxon>Pterygota</taxon>
        <taxon>Neoptera</taxon>
        <taxon>Endopterygota</taxon>
        <taxon>Lepidoptera</taxon>
        <taxon>Glossata</taxon>
        <taxon>Ditrysia</taxon>
        <taxon>Pyraloidea</taxon>
        <taxon>Crambidae</taxon>
        <taxon>Pyraustinae</taxon>
        <taxon>Loxostege</taxon>
    </lineage>
</organism>
<feature type="transmembrane region" description="Helical" evidence="5">
    <location>
        <begin position="360"/>
        <end position="385"/>
    </location>
</feature>
<dbReference type="InterPro" id="IPR020846">
    <property type="entry name" value="MFS_dom"/>
</dbReference>
<feature type="transmembrane region" description="Helical" evidence="5">
    <location>
        <begin position="12"/>
        <end position="33"/>
    </location>
</feature>
<dbReference type="InterPro" id="IPR005829">
    <property type="entry name" value="Sugar_transporter_CS"/>
</dbReference>
<keyword evidence="2 5" id="KW-0812">Transmembrane</keyword>
<feature type="transmembrane region" description="Helical" evidence="5">
    <location>
        <begin position="106"/>
        <end position="126"/>
    </location>
</feature>
<comment type="subcellular location">
    <subcellularLocation>
        <location evidence="1">Membrane</location>
        <topology evidence="1">Multi-pass membrane protein</topology>
    </subcellularLocation>
</comment>
<dbReference type="Proteomes" id="UP001549921">
    <property type="component" value="Unassembled WGS sequence"/>
</dbReference>
<dbReference type="PROSITE" id="PS00217">
    <property type="entry name" value="SUGAR_TRANSPORT_2"/>
    <property type="match status" value="1"/>
</dbReference>
<accession>A0ABD0SLE9</accession>
<dbReference type="SUPFAM" id="SSF103473">
    <property type="entry name" value="MFS general substrate transporter"/>
    <property type="match status" value="1"/>
</dbReference>
<dbReference type="InterPro" id="IPR050549">
    <property type="entry name" value="MFS_Trehalose_Transporter"/>
</dbReference>
<evidence type="ECO:0000256" key="5">
    <source>
        <dbReference type="SAM" id="Phobius"/>
    </source>
</evidence>
<dbReference type="GO" id="GO:0016020">
    <property type="term" value="C:membrane"/>
    <property type="evidence" value="ECO:0007669"/>
    <property type="project" value="UniProtKB-SubCell"/>
</dbReference>
<comment type="caution">
    <text evidence="7">The sequence shown here is derived from an EMBL/GenBank/DDBJ whole genome shotgun (WGS) entry which is preliminary data.</text>
</comment>
<gene>
    <name evidence="7" type="ORF">ABMA28_006505</name>
</gene>
<evidence type="ECO:0000256" key="1">
    <source>
        <dbReference type="ARBA" id="ARBA00004141"/>
    </source>
</evidence>
<proteinExistence type="predicted"/>
<feature type="transmembrane region" description="Helical" evidence="5">
    <location>
        <begin position="327"/>
        <end position="348"/>
    </location>
</feature>
<protein>
    <recommendedName>
        <fullName evidence="6">Major facilitator superfamily (MFS) profile domain-containing protein</fullName>
    </recommendedName>
</protein>
<dbReference type="AlphaFoldDB" id="A0ABD0SLE9"/>
<evidence type="ECO:0000313" key="7">
    <source>
        <dbReference type="EMBL" id="KAL0820674.1"/>
    </source>
</evidence>
<feature type="transmembrane region" description="Helical" evidence="5">
    <location>
        <begin position="163"/>
        <end position="184"/>
    </location>
</feature>
<sequence>MTSKCFGPLFKQCFLASGVTFNFMTHGMVMGFASVLLPELRKTTDIDESTATWIASIFGISLLLGTIVAPVVMNTYGRRLANIFSASLMTVGWLTIAFFGSASSLLLARFLQGFSMGMLADMGNILIGECCSPRNRGVLLSSICLAIMIGTFIVHFLGTAISWQSIALVSACIAFVDLVIILLSPESPSFYATKGKYEECRKAFHWLRGYSEEEELEKLIKINMTRKCNETVFSDKSITDKVRRKLVYLKTTLSKREVYKPVIIMLHLYGINQWTGAITFDTYAKDIIDVVLGTDINFPVIIVSLDLQRLVSSALALVVVKMCRRKLVLVTTMSINVICYLSIALYVYLKTHNMLGFDHFFIGLVLIHIHLFSTMVGAMPLTNIIAGEVFPLEHRGLCGMLGIIFFSINETINIKSARYLFASIGVHGAYTIYGALVAYCATVAWILLPETKDRVLLEIEEEFRGEPFIVESKLIEDNIEIEKV</sequence>